<dbReference type="Gene3D" id="3.40.50.720">
    <property type="entry name" value="NAD(P)-binding Rossmann-like Domain"/>
    <property type="match status" value="1"/>
</dbReference>
<dbReference type="PRINTS" id="PR00080">
    <property type="entry name" value="SDRFAMILY"/>
</dbReference>
<dbReference type="Pfam" id="PF00106">
    <property type="entry name" value="adh_short"/>
    <property type="match status" value="1"/>
</dbReference>
<dbReference type="FunFam" id="3.40.50.720:FF:000084">
    <property type="entry name" value="Short-chain dehydrogenase reductase"/>
    <property type="match status" value="1"/>
</dbReference>
<dbReference type="PRINTS" id="PR00081">
    <property type="entry name" value="GDHRDH"/>
</dbReference>
<name>A0A917SLP8_9RHOB</name>
<dbReference type="RefSeq" id="WP_028285573.1">
    <property type="nucleotide sequence ID" value="NZ_BMLF01000001.1"/>
</dbReference>
<sequence>MYLEGKHAIVTGGGTGIGLAIARALVAEGAKVTITGRRLEVLEDVAEDGMFPMVMDVTDEAQVRDVTAAAVEARGPVQVCVANAGIAEGRKLHKTDGAFWRKIMATNLDGCFYTVRESLRSMLDTDWGRVIAVSSIAGIKGSAGAGAYSASKHGVIGMMRSFGEDFLGQPYTFNSICPGYVDTPIVERNTASIAERTGASSEEARGMMVDVNRHKRLIRPEEIAAAALWLCNPLSESVNGTEIHIGGGQF</sequence>
<dbReference type="EMBL" id="BMLF01000001">
    <property type="protein sequence ID" value="GGL87287.1"/>
    <property type="molecule type" value="Genomic_DNA"/>
</dbReference>
<keyword evidence="5" id="KW-1185">Reference proteome</keyword>
<dbReference type="PROSITE" id="PS00061">
    <property type="entry name" value="ADH_SHORT"/>
    <property type="match status" value="1"/>
</dbReference>
<reference evidence="4" key="1">
    <citation type="journal article" date="2014" name="Int. J. Syst. Evol. Microbiol.">
        <title>Complete genome sequence of Corynebacterium casei LMG S-19264T (=DSM 44701T), isolated from a smear-ripened cheese.</title>
        <authorList>
            <consortium name="US DOE Joint Genome Institute (JGI-PGF)"/>
            <person name="Walter F."/>
            <person name="Albersmeier A."/>
            <person name="Kalinowski J."/>
            <person name="Ruckert C."/>
        </authorList>
    </citation>
    <scope>NUCLEOTIDE SEQUENCE</scope>
    <source>
        <strain evidence="4">CGMCC 1.6293</strain>
    </source>
</reference>
<organism evidence="4 5">
    <name type="scientific">Pseudooceanicola nanhaiensis</name>
    <dbReference type="NCBI Taxonomy" id="375761"/>
    <lineage>
        <taxon>Bacteria</taxon>
        <taxon>Pseudomonadati</taxon>
        <taxon>Pseudomonadota</taxon>
        <taxon>Alphaproteobacteria</taxon>
        <taxon>Rhodobacterales</taxon>
        <taxon>Paracoccaceae</taxon>
        <taxon>Pseudooceanicola</taxon>
    </lineage>
</organism>
<evidence type="ECO:0000256" key="1">
    <source>
        <dbReference type="ARBA" id="ARBA00006484"/>
    </source>
</evidence>
<reference evidence="4" key="2">
    <citation type="submission" date="2020-09" db="EMBL/GenBank/DDBJ databases">
        <authorList>
            <person name="Sun Q."/>
            <person name="Zhou Y."/>
        </authorList>
    </citation>
    <scope>NUCLEOTIDE SEQUENCE</scope>
    <source>
        <strain evidence="4">CGMCC 1.6293</strain>
    </source>
</reference>
<dbReference type="InterPro" id="IPR050259">
    <property type="entry name" value="SDR"/>
</dbReference>
<proteinExistence type="inferred from homology"/>
<dbReference type="GO" id="GO:0032787">
    <property type="term" value="P:monocarboxylic acid metabolic process"/>
    <property type="evidence" value="ECO:0007669"/>
    <property type="project" value="UniProtKB-ARBA"/>
</dbReference>
<dbReference type="InterPro" id="IPR020904">
    <property type="entry name" value="Sc_DH/Rdtase_CS"/>
</dbReference>
<dbReference type="PANTHER" id="PTHR42879:SF2">
    <property type="entry name" value="3-OXOACYL-[ACYL-CARRIER-PROTEIN] REDUCTASE FABG"/>
    <property type="match status" value="1"/>
</dbReference>
<gene>
    <name evidence="4" type="ORF">GCM10011534_06530</name>
</gene>
<dbReference type="InterPro" id="IPR036291">
    <property type="entry name" value="NAD(P)-bd_dom_sf"/>
</dbReference>
<dbReference type="AlphaFoldDB" id="A0A917SLP8"/>
<dbReference type="SMART" id="SM00822">
    <property type="entry name" value="PKS_KR"/>
    <property type="match status" value="1"/>
</dbReference>
<protein>
    <submittedName>
        <fullName evidence="4">3-hydroxyacyl-CoA dehydrogenase</fullName>
    </submittedName>
</protein>
<dbReference type="SUPFAM" id="SSF51735">
    <property type="entry name" value="NAD(P)-binding Rossmann-fold domains"/>
    <property type="match status" value="1"/>
</dbReference>
<dbReference type="Proteomes" id="UP000649829">
    <property type="component" value="Unassembled WGS sequence"/>
</dbReference>
<dbReference type="InterPro" id="IPR002347">
    <property type="entry name" value="SDR_fam"/>
</dbReference>
<evidence type="ECO:0000313" key="4">
    <source>
        <dbReference type="EMBL" id="GGL87287.1"/>
    </source>
</evidence>
<dbReference type="InterPro" id="IPR057326">
    <property type="entry name" value="KR_dom"/>
</dbReference>
<dbReference type="CDD" id="cd05233">
    <property type="entry name" value="SDR_c"/>
    <property type="match status" value="1"/>
</dbReference>
<comment type="similarity">
    <text evidence="1 2">Belongs to the short-chain dehydrogenases/reductases (SDR) family.</text>
</comment>
<dbReference type="PANTHER" id="PTHR42879">
    <property type="entry name" value="3-OXOACYL-(ACYL-CARRIER-PROTEIN) REDUCTASE"/>
    <property type="match status" value="1"/>
</dbReference>
<feature type="domain" description="Ketoreductase" evidence="3">
    <location>
        <begin position="6"/>
        <end position="184"/>
    </location>
</feature>
<evidence type="ECO:0000259" key="3">
    <source>
        <dbReference type="SMART" id="SM00822"/>
    </source>
</evidence>
<comment type="caution">
    <text evidence="4">The sequence shown here is derived from an EMBL/GenBank/DDBJ whole genome shotgun (WGS) entry which is preliminary data.</text>
</comment>
<accession>A0A917SLP8</accession>
<evidence type="ECO:0000256" key="2">
    <source>
        <dbReference type="RuleBase" id="RU000363"/>
    </source>
</evidence>
<evidence type="ECO:0000313" key="5">
    <source>
        <dbReference type="Proteomes" id="UP000649829"/>
    </source>
</evidence>